<dbReference type="Proteomes" id="UP000054937">
    <property type="component" value="Unassembled WGS sequence"/>
</dbReference>
<name>A0A0V0R8I3_PSEPJ</name>
<gene>
    <name evidence="1" type="ORF">PPERSA_00982</name>
</gene>
<evidence type="ECO:0000313" key="1">
    <source>
        <dbReference type="EMBL" id="KRX10812.1"/>
    </source>
</evidence>
<evidence type="ECO:0000313" key="2">
    <source>
        <dbReference type="Proteomes" id="UP000054937"/>
    </source>
</evidence>
<sequence>MEEYSFIGTHNIAYSRVKLREYDEVNLTLCNVINLNDGSDQQCVQMYNKNKYANAMWYNRRFNYFPNTADGERELQKIINLQYIDLLYRSLFQTSNRANDRIGDFQWYQGFDSTTFYMYPQNFLNYTIEAKKDNLPTCVPNDSQYLYAYEVRCRQWFNKTLEINGTNFVKPYVFFENKLVGQSLCQKITSEGDDTRVQCFDYFIQEYASQSLQDKDFRQSLIHRENNTSIYHIEDDNSLISITELEYQATQAGLDDSLNKVWDIDNFFELDNIWKDKQYNFQIKIILYIFQQICKQ</sequence>
<proteinExistence type="predicted"/>
<dbReference type="EMBL" id="LDAU01000019">
    <property type="protein sequence ID" value="KRX10812.1"/>
    <property type="molecule type" value="Genomic_DNA"/>
</dbReference>
<dbReference type="InParanoid" id="A0A0V0R8I3"/>
<comment type="caution">
    <text evidence="1">The sequence shown here is derived from an EMBL/GenBank/DDBJ whole genome shotgun (WGS) entry which is preliminary data.</text>
</comment>
<reference evidence="1 2" key="1">
    <citation type="journal article" date="2015" name="Sci. Rep.">
        <title>Genome of the facultative scuticociliatosis pathogen Pseudocohnilembus persalinus provides insight into its virulence through horizontal gene transfer.</title>
        <authorList>
            <person name="Xiong J."/>
            <person name="Wang G."/>
            <person name="Cheng J."/>
            <person name="Tian M."/>
            <person name="Pan X."/>
            <person name="Warren A."/>
            <person name="Jiang C."/>
            <person name="Yuan D."/>
            <person name="Miao W."/>
        </authorList>
    </citation>
    <scope>NUCLEOTIDE SEQUENCE [LARGE SCALE GENOMIC DNA]</scope>
    <source>
        <strain evidence="1">36N120E</strain>
    </source>
</reference>
<keyword evidence="2" id="KW-1185">Reference proteome</keyword>
<protein>
    <submittedName>
        <fullName evidence="1">Uncharacterized protein</fullName>
    </submittedName>
</protein>
<dbReference type="AlphaFoldDB" id="A0A0V0R8I3"/>
<organism evidence="1 2">
    <name type="scientific">Pseudocohnilembus persalinus</name>
    <name type="common">Ciliate</name>
    <dbReference type="NCBI Taxonomy" id="266149"/>
    <lineage>
        <taxon>Eukaryota</taxon>
        <taxon>Sar</taxon>
        <taxon>Alveolata</taxon>
        <taxon>Ciliophora</taxon>
        <taxon>Intramacronucleata</taxon>
        <taxon>Oligohymenophorea</taxon>
        <taxon>Scuticociliatia</taxon>
        <taxon>Philasterida</taxon>
        <taxon>Pseudocohnilembidae</taxon>
        <taxon>Pseudocohnilembus</taxon>
    </lineage>
</organism>
<accession>A0A0V0R8I3</accession>